<dbReference type="AlphaFoldDB" id="H6L1D8"/>
<gene>
    <name evidence="2" type="ordered locus">SGRA_0740</name>
</gene>
<keyword evidence="3" id="KW-1185">Reference proteome</keyword>
<dbReference type="Proteomes" id="UP000007519">
    <property type="component" value="Chromosome"/>
</dbReference>
<organism evidence="2 3">
    <name type="scientific">Saprospira grandis (strain Lewin)</name>
    <dbReference type="NCBI Taxonomy" id="984262"/>
    <lineage>
        <taxon>Bacteria</taxon>
        <taxon>Pseudomonadati</taxon>
        <taxon>Bacteroidota</taxon>
        <taxon>Saprospiria</taxon>
        <taxon>Saprospirales</taxon>
        <taxon>Saprospiraceae</taxon>
        <taxon>Saprospira</taxon>
    </lineage>
</organism>
<accession>H6L1D8</accession>
<dbReference type="EMBL" id="CP002831">
    <property type="protein sequence ID" value="AFC23479.1"/>
    <property type="molecule type" value="Genomic_DNA"/>
</dbReference>
<evidence type="ECO:0000256" key="1">
    <source>
        <dbReference type="SAM" id="MobiDB-lite"/>
    </source>
</evidence>
<sequence>MIVPKAKFFCLGHKKATLLFEESGYIFSAHFGVLQARRAAGLAMCKGGRRPDRSALALKGRANSEPWNVAPAEGRRPQNKNYFIGE</sequence>
<protein>
    <submittedName>
        <fullName evidence="2">Uncharacterized protein</fullName>
    </submittedName>
</protein>
<dbReference type="HOGENOM" id="CLU_2496115_0_0_10"/>
<dbReference type="KEGG" id="sgn:SGRA_0740"/>
<evidence type="ECO:0000313" key="2">
    <source>
        <dbReference type="EMBL" id="AFC23479.1"/>
    </source>
</evidence>
<evidence type="ECO:0000313" key="3">
    <source>
        <dbReference type="Proteomes" id="UP000007519"/>
    </source>
</evidence>
<reference evidence="2 3" key="1">
    <citation type="journal article" date="2012" name="Stand. Genomic Sci.">
        <title>Complete genome sequencing and analysis of Saprospira grandis str. Lewin, a predatory marine bacterium.</title>
        <authorList>
            <person name="Saw J.H."/>
            <person name="Yuryev A."/>
            <person name="Kanbe M."/>
            <person name="Hou S."/>
            <person name="Young A.G."/>
            <person name="Aizawa S."/>
            <person name="Alam M."/>
        </authorList>
    </citation>
    <scope>NUCLEOTIDE SEQUENCE [LARGE SCALE GENOMIC DNA]</scope>
    <source>
        <strain evidence="2 3">Lewin</strain>
    </source>
</reference>
<name>H6L1D8_SAPGL</name>
<feature type="region of interest" description="Disordered" evidence="1">
    <location>
        <begin position="67"/>
        <end position="86"/>
    </location>
</feature>
<proteinExistence type="predicted"/>